<protein>
    <recommendedName>
        <fullName evidence="3 8">Mediator of RNA polymerase II transcription subunit 17</fullName>
    </recommendedName>
    <alternativeName>
        <fullName evidence="7 8">Mediator complex subunit 17</fullName>
    </alternativeName>
</protein>
<dbReference type="GO" id="GO:0016592">
    <property type="term" value="C:mediator complex"/>
    <property type="evidence" value="ECO:0007669"/>
    <property type="project" value="InterPro"/>
</dbReference>
<dbReference type="GO" id="GO:0003712">
    <property type="term" value="F:transcription coregulator activity"/>
    <property type="evidence" value="ECO:0007669"/>
    <property type="project" value="InterPro"/>
</dbReference>
<dbReference type="Proteomes" id="UP001212841">
    <property type="component" value="Unassembled WGS sequence"/>
</dbReference>
<keyword evidence="4 8" id="KW-0805">Transcription regulation</keyword>
<evidence type="ECO:0000256" key="4">
    <source>
        <dbReference type="ARBA" id="ARBA00023015"/>
    </source>
</evidence>
<keyword evidence="6 8" id="KW-0539">Nucleus</keyword>
<evidence type="ECO:0000256" key="6">
    <source>
        <dbReference type="ARBA" id="ARBA00023242"/>
    </source>
</evidence>
<dbReference type="InterPro" id="IPR019313">
    <property type="entry name" value="Mediator_Med17"/>
</dbReference>
<keyword evidence="10" id="KW-1185">Reference proteome</keyword>
<evidence type="ECO:0000256" key="8">
    <source>
        <dbReference type="RuleBase" id="RU364140"/>
    </source>
</evidence>
<evidence type="ECO:0000256" key="3">
    <source>
        <dbReference type="ARBA" id="ARBA00019610"/>
    </source>
</evidence>
<evidence type="ECO:0000256" key="2">
    <source>
        <dbReference type="ARBA" id="ARBA00005635"/>
    </source>
</evidence>
<organism evidence="9 10">
    <name type="scientific">Rhizophlyctis rosea</name>
    <dbReference type="NCBI Taxonomy" id="64517"/>
    <lineage>
        <taxon>Eukaryota</taxon>
        <taxon>Fungi</taxon>
        <taxon>Fungi incertae sedis</taxon>
        <taxon>Chytridiomycota</taxon>
        <taxon>Chytridiomycota incertae sedis</taxon>
        <taxon>Chytridiomycetes</taxon>
        <taxon>Rhizophlyctidales</taxon>
        <taxon>Rhizophlyctidaceae</taxon>
        <taxon>Rhizophlyctis</taxon>
    </lineage>
</organism>
<keyword evidence="5 8" id="KW-0804">Transcription</keyword>
<gene>
    <name evidence="8" type="primary">MED17</name>
    <name evidence="9" type="ORF">HK097_004424</name>
</gene>
<dbReference type="PANTHER" id="PTHR13114">
    <property type="entry name" value="MEDIATOR OF RNA POLYMERASE II TRANSCRIPTION SUBUNIT 17"/>
    <property type="match status" value="1"/>
</dbReference>
<dbReference type="PANTHER" id="PTHR13114:SF7">
    <property type="entry name" value="MEDIATOR OF RNA POLYMERASE II TRANSCRIPTION SUBUNIT 17"/>
    <property type="match status" value="1"/>
</dbReference>
<evidence type="ECO:0000313" key="10">
    <source>
        <dbReference type="Proteomes" id="UP001212841"/>
    </source>
</evidence>
<evidence type="ECO:0000256" key="7">
    <source>
        <dbReference type="ARBA" id="ARBA00032014"/>
    </source>
</evidence>
<evidence type="ECO:0000256" key="5">
    <source>
        <dbReference type="ARBA" id="ARBA00023163"/>
    </source>
</evidence>
<dbReference type="Pfam" id="PF10156">
    <property type="entry name" value="Med17"/>
    <property type="match status" value="1"/>
</dbReference>
<keyword evidence="8" id="KW-0010">Activator</keyword>
<dbReference type="GO" id="GO:0006357">
    <property type="term" value="P:regulation of transcription by RNA polymerase II"/>
    <property type="evidence" value="ECO:0007669"/>
    <property type="project" value="InterPro"/>
</dbReference>
<comment type="function">
    <text evidence="8">Component of the Mediator complex, a coactivator involved in the regulated transcription of nearly all RNA polymerase II-dependent genes. Mediator functions as a bridge to convey information from gene-specific regulatory proteins to the basal RNA polymerase II transcription machinery. Mediator is recruited to promoters by direct interactions with regulatory proteins and serves as a scaffold for the assembly of a functional preinitiation complex with RNA polymerase II and the general transcription factors.</text>
</comment>
<comment type="caution">
    <text evidence="9">The sequence shown here is derived from an EMBL/GenBank/DDBJ whole genome shotgun (WGS) entry which is preliminary data.</text>
</comment>
<comment type="similarity">
    <text evidence="2 8">Belongs to the Mediator complex subunit 17 family.</text>
</comment>
<comment type="subunit">
    <text evidence="8">Component of the Mediator complex.</text>
</comment>
<evidence type="ECO:0000313" key="9">
    <source>
        <dbReference type="EMBL" id="KAJ3053374.1"/>
    </source>
</evidence>
<dbReference type="EMBL" id="JADGJD010000213">
    <property type="protein sequence ID" value="KAJ3053374.1"/>
    <property type="molecule type" value="Genomic_DNA"/>
</dbReference>
<dbReference type="GO" id="GO:0070847">
    <property type="term" value="C:core mediator complex"/>
    <property type="evidence" value="ECO:0007669"/>
    <property type="project" value="TreeGrafter"/>
</dbReference>
<reference evidence="9" key="1">
    <citation type="submission" date="2020-05" db="EMBL/GenBank/DDBJ databases">
        <title>Phylogenomic resolution of chytrid fungi.</title>
        <authorList>
            <person name="Stajich J.E."/>
            <person name="Amses K."/>
            <person name="Simmons R."/>
            <person name="Seto K."/>
            <person name="Myers J."/>
            <person name="Bonds A."/>
            <person name="Quandt C.A."/>
            <person name="Barry K."/>
            <person name="Liu P."/>
            <person name="Grigoriev I."/>
            <person name="Longcore J.E."/>
            <person name="James T.Y."/>
        </authorList>
    </citation>
    <scope>NUCLEOTIDE SEQUENCE</scope>
    <source>
        <strain evidence="9">JEL0318</strain>
    </source>
</reference>
<accession>A0AAD5X2S6</accession>
<comment type="subcellular location">
    <subcellularLocation>
        <location evidence="1 8">Nucleus</location>
    </subcellularLocation>
</comment>
<dbReference type="AlphaFoldDB" id="A0AAD5X2S6"/>
<evidence type="ECO:0000256" key="1">
    <source>
        <dbReference type="ARBA" id="ARBA00004123"/>
    </source>
</evidence>
<proteinExistence type="inferred from homology"/>
<sequence>MSHSAPFLVYNAGDEPNLEDIDAFGNEIYSSQPTPAEQFSQNASRLDLLKLLADTINSEPTPSKEDAPIAEVETPQVHPWYALQDGIHYAKHEIEQTLNLIKQLYNRTAKPEDACFTTAYAPHRPDPTPAKQIETILCAITSKSDHLQSVSEYLKASAQKLTATGTREERFYKDFALKLRQYNWILQQDGKTGQLFVDYGFRNSGSGYQASTVAHVIRDILPIGENEEVDVEKEVELNFRPPRGAKRVRISSAKGLSMEGGGVEVGSDRWEVPDEDTMETHRQLKEARATAYERELFDEIMKELSTKQALTTNARILPQSISLPTSHESSVSINLVRKRKREIEDATPEGGLIVGGDEEALLEVLAHRGLRNLHKFNRGGVEKRKGLDDGTRERPTIASDLIRRKQRMELVERVDIILKALVGSIRGCLDVTVRRKRGGGRESDWKEVDAVWVMVLFGRWEIRTELKPTAQLKLSSSFGKKKSSVVEVTELRNEILKEVMNVCLGVVAEEANMLGLGGSKLKWVVKDSGLVGSVARGSTVLKCPVVVGENEKITIKVPGRKLRVDILVVDSDGGAGSFVEQVQKALFRISDA</sequence>
<name>A0AAD5X2S6_9FUNG</name>